<reference evidence="2" key="1">
    <citation type="submission" date="2020-10" db="EMBL/GenBank/DDBJ databases">
        <authorList>
            <person name="Castelo-Branco R."/>
            <person name="Eusebio N."/>
            <person name="Adriana R."/>
            <person name="Vieira A."/>
            <person name="Brugerolle De Fraissinette N."/>
            <person name="Rezende De Castro R."/>
            <person name="Schneider M.P."/>
            <person name="Vasconcelos V."/>
            <person name="Leao P.N."/>
        </authorList>
    </citation>
    <scope>NUCLEOTIDE SEQUENCE</scope>
    <source>
        <strain evidence="2">LEGE 12446</strain>
    </source>
</reference>
<evidence type="ECO:0000256" key="1">
    <source>
        <dbReference type="SAM" id="MobiDB-lite"/>
    </source>
</evidence>
<keyword evidence="3" id="KW-1185">Reference proteome</keyword>
<dbReference type="AlphaFoldDB" id="A0A8J7D4V9"/>
<protein>
    <submittedName>
        <fullName evidence="2">Uncharacterized protein</fullName>
    </submittedName>
</protein>
<dbReference type="RefSeq" id="WP_193923469.1">
    <property type="nucleotide sequence ID" value="NZ_JADEXS020000001.1"/>
</dbReference>
<dbReference type="Proteomes" id="UP000622533">
    <property type="component" value="Unassembled WGS sequence"/>
</dbReference>
<comment type="caution">
    <text evidence="2">The sequence shown here is derived from an EMBL/GenBank/DDBJ whole genome shotgun (WGS) entry which is preliminary data.</text>
</comment>
<evidence type="ECO:0000313" key="2">
    <source>
        <dbReference type="EMBL" id="MBE9026823.1"/>
    </source>
</evidence>
<accession>A0A8J7D4V9</accession>
<sequence length="210" mass="23449">MTDQPEFELLIEIAKLLNKHSPEFSKSLAELLSSPKFIEHLVSVLSSTNTISSTGITQQIKPTPSNQSLKTPRSSLTKKAKISQKKESQSARGSLPASVSYPSFLKELEKTDLDKSVLLVKLYHSLMDKTLLPTLQDIRNFASDIGLSTIKATSRNKAIIHLVKDLLSLNIEQLKTKLDGLMPVLPQDDRSLEAWANIILDKERQTKQED</sequence>
<feature type="region of interest" description="Disordered" evidence="1">
    <location>
        <begin position="56"/>
        <end position="97"/>
    </location>
</feature>
<feature type="compositionally biased region" description="Polar residues" evidence="1">
    <location>
        <begin position="61"/>
        <end position="75"/>
    </location>
</feature>
<gene>
    <name evidence="2" type="ORF">IQ276_31720</name>
</gene>
<name>A0A8J7D4V9_DESMC</name>
<proteinExistence type="predicted"/>
<evidence type="ECO:0000313" key="3">
    <source>
        <dbReference type="Proteomes" id="UP000622533"/>
    </source>
</evidence>
<dbReference type="EMBL" id="JADEXS010000701">
    <property type="protein sequence ID" value="MBE9026823.1"/>
    <property type="molecule type" value="Genomic_DNA"/>
</dbReference>
<organism evidence="2 3">
    <name type="scientific">Desmonostoc muscorum LEGE 12446</name>
    <dbReference type="NCBI Taxonomy" id="1828758"/>
    <lineage>
        <taxon>Bacteria</taxon>
        <taxon>Bacillati</taxon>
        <taxon>Cyanobacteriota</taxon>
        <taxon>Cyanophyceae</taxon>
        <taxon>Nostocales</taxon>
        <taxon>Nostocaceae</taxon>
        <taxon>Desmonostoc</taxon>
    </lineage>
</organism>